<dbReference type="Proteomes" id="UP000295636">
    <property type="component" value="Unassembled WGS sequence"/>
</dbReference>
<keyword evidence="2" id="KW-0732">Signal</keyword>
<sequence length="281" mass="30061">MKKSWNYVTAGTLLLSLTLGLTGGASAETAGDAAKVTETAPAASVQPATKVGAKPVVMYRTSIGGLMMNETHERNYLKLLVKTYTPESEADWLAAFEARKQAEANFPKATPSVTVSIKDDIIKLDKKEAAGEAAQGGTDSQTAEKIMTKLISKEIAEQGVVKSGEEGQAEGKTFAYRIDKAADGVPFKDLTILPLGEASSSGILKPAEAGQNQEVPPAVKRQADFTKAVEADDTKAIKELLPQLLEDYKSQTVQMADAAEKMKQKLEAAQSKQEQAQQEQK</sequence>
<proteinExistence type="predicted"/>
<feature type="region of interest" description="Disordered" evidence="1">
    <location>
        <begin position="256"/>
        <end position="281"/>
    </location>
</feature>
<reference evidence="3 4" key="1">
    <citation type="submission" date="2019-03" db="EMBL/GenBank/DDBJ databases">
        <title>This is whole genome sequence of Paenibacillus sp MS74 strain.</title>
        <authorList>
            <person name="Trinh H.N."/>
        </authorList>
    </citation>
    <scope>NUCLEOTIDE SEQUENCE [LARGE SCALE GENOMIC DNA]</scope>
    <source>
        <strain evidence="3 4">MS74</strain>
    </source>
</reference>
<feature type="compositionally biased region" description="Low complexity" evidence="1">
    <location>
        <begin position="267"/>
        <end position="281"/>
    </location>
</feature>
<name>A0A4R5KGQ6_9BACL</name>
<dbReference type="EMBL" id="SMRT01000013">
    <property type="protein sequence ID" value="TDF94506.1"/>
    <property type="molecule type" value="Genomic_DNA"/>
</dbReference>
<gene>
    <name evidence="3" type="ORF">E1757_24195</name>
</gene>
<dbReference type="OrthoDB" id="2654642at2"/>
<keyword evidence="4" id="KW-1185">Reference proteome</keyword>
<dbReference type="AlphaFoldDB" id="A0A4R5KGQ6"/>
<evidence type="ECO:0000256" key="2">
    <source>
        <dbReference type="SAM" id="SignalP"/>
    </source>
</evidence>
<evidence type="ECO:0000313" key="3">
    <source>
        <dbReference type="EMBL" id="TDF94506.1"/>
    </source>
</evidence>
<protein>
    <submittedName>
        <fullName evidence="3">Uncharacterized protein</fullName>
    </submittedName>
</protein>
<organism evidence="3 4">
    <name type="scientific">Paenibacillus piri</name>
    <dbReference type="NCBI Taxonomy" id="2547395"/>
    <lineage>
        <taxon>Bacteria</taxon>
        <taxon>Bacillati</taxon>
        <taxon>Bacillota</taxon>
        <taxon>Bacilli</taxon>
        <taxon>Bacillales</taxon>
        <taxon>Paenibacillaceae</taxon>
        <taxon>Paenibacillus</taxon>
    </lineage>
</organism>
<comment type="caution">
    <text evidence="3">The sequence shown here is derived from an EMBL/GenBank/DDBJ whole genome shotgun (WGS) entry which is preliminary data.</text>
</comment>
<accession>A0A4R5KGQ6</accession>
<feature type="chain" id="PRO_5020248430" evidence="2">
    <location>
        <begin position="28"/>
        <end position="281"/>
    </location>
</feature>
<evidence type="ECO:0000313" key="4">
    <source>
        <dbReference type="Proteomes" id="UP000295636"/>
    </source>
</evidence>
<dbReference type="RefSeq" id="WP_133232958.1">
    <property type="nucleotide sequence ID" value="NZ_SMRT01000013.1"/>
</dbReference>
<feature type="signal peptide" evidence="2">
    <location>
        <begin position="1"/>
        <end position="27"/>
    </location>
</feature>
<evidence type="ECO:0000256" key="1">
    <source>
        <dbReference type="SAM" id="MobiDB-lite"/>
    </source>
</evidence>